<evidence type="ECO:0000256" key="1">
    <source>
        <dbReference type="PIRSR" id="PIRSR602481-1"/>
    </source>
</evidence>
<dbReference type="InterPro" id="IPR036388">
    <property type="entry name" value="WH-like_DNA-bd_sf"/>
</dbReference>
<dbReference type="Pfam" id="PF01475">
    <property type="entry name" value="FUR"/>
    <property type="match status" value="1"/>
</dbReference>
<dbReference type="GO" id="GO:0008270">
    <property type="term" value="F:zinc ion binding"/>
    <property type="evidence" value="ECO:0007669"/>
    <property type="project" value="TreeGrafter"/>
</dbReference>
<dbReference type="EMBL" id="QBMP01000074">
    <property type="protein sequence ID" value="PZO56342.1"/>
    <property type="molecule type" value="Genomic_DNA"/>
</dbReference>
<sequence>MTFLSDEALKDELNARGYRSTPQRQKVLSIFMELAQGEHLSAEDLHKILEEDGERISLSTVYRTLHLMVYMGLLRELELAEGHKHYELNRPLKDHHHIVCVHCNTTLEFVEHSVAKIGERTAQASG</sequence>
<evidence type="ECO:0000313" key="2">
    <source>
        <dbReference type="EMBL" id="PZO56342.1"/>
    </source>
</evidence>
<dbReference type="Gene3D" id="1.10.10.10">
    <property type="entry name" value="Winged helix-like DNA-binding domain superfamily/Winged helix DNA-binding domain"/>
    <property type="match status" value="1"/>
</dbReference>
<proteinExistence type="predicted"/>
<gene>
    <name evidence="2" type="ORF">DCF15_08950</name>
</gene>
<keyword evidence="1" id="KW-0862">Zinc</keyword>
<dbReference type="GO" id="GO:0000976">
    <property type="term" value="F:transcription cis-regulatory region binding"/>
    <property type="evidence" value="ECO:0007669"/>
    <property type="project" value="TreeGrafter"/>
</dbReference>
<dbReference type="GO" id="GO:0003700">
    <property type="term" value="F:DNA-binding transcription factor activity"/>
    <property type="evidence" value="ECO:0007669"/>
    <property type="project" value="InterPro"/>
</dbReference>
<name>A0A2W4XJS0_9CYAN</name>
<comment type="caution">
    <text evidence="2">The sequence shown here is derived from an EMBL/GenBank/DDBJ whole genome shotgun (WGS) entry which is preliminary data.</text>
</comment>
<reference evidence="3" key="1">
    <citation type="submission" date="2018-04" db="EMBL/GenBank/DDBJ databases">
        <authorList>
            <person name="Cornet L."/>
        </authorList>
    </citation>
    <scope>NUCLEOTIDE SEQUENCE [LARGE SCALE GENOMIC DNA]</scope>
</reference>
<dbReference type="InterPro" id="IPR036390">
    <property type="entry name" value="WH_DNA-bd_sf"/>
</dbReference>
<feature type="binding site" evidence="1">
    <location>
        <position position="103"/>
    </location>
    <ligand>
        <name>Zn(2+)</name>
        <dbReference type="ChEBI" id="CHEBI:29105"/>
    </ligand>
</feature>
<comment type="cofactor">
    <cofactor evidence="1">
        <name>Zn(2+)</name>
        <dbReference type="ChEBI" id="CHEBI:29105"/>
    </cofactor>
    <text evidence="1">Binds 1 zinc ion per subunit.</text>
</comment>
<organism evidence="2 3">
    <name type="scientific">Phormidesmis priestleyi</name>
    <dbReference type="NCBI Taxonomy" id="268141"/>
    <lineage>
        <taxon>Bacteria</taxon>
        <taxon>Bacillati</taxon>
        <taxon>Cyanobacteriota</taxon>
        <taxon>Cyanophyceae</taxon>
        <taxon>Leptolyngbyales</taxon>
        <taxon>Leptolyngbyaceae</taxon>
        <taxon>Phormidesmis</taxon>
    </lineage>
</organism>
<dbReference type="PANTHER" id="PTHR33202:SF19">
    <property type="entry name" value="FERRIC UPTAKE REGULATION PROTEIN"/>
    <property type="match status" value="1"/>
</dbReference>
<evidence type="ECO:0000313" key="3">
    <source>
        <dbReference type="Proteomes" id="UP000249794"/>
    </source>
</evidence>
<dbReference type="Proteomes" id="UP000249794">
    <property type="component" value="Unassembled WGS sequence"/>
</dbReference>
<dbReference type="GO" id="GO:0045892">
    <property type="term" value="P:negative regulation of DNA-templated transcription"/>
    <property type="evidence" value="ECO:0007669"/>
    <property type="project" value="TreeGrafter"/>
</dbReference>
<dbReference type="AlphaFoldDB" id="A0A2W4XJS0"/>
<feature type="binding site" evidence="1">
    <location>
        <position position="100"/>
    </location>
    <ligand>
        <name>Zn(2+)</name>
        <dbReference type="ChEBI" id="CHEBI:29105"/>
    </ligand>
</feature>
<dbReference type="GO" id="GO:1900376">
    <property type="term" value="P:regulation of secondary metabolite biosynthetic process"/>
    <property type="evidence" value="ECO:0007669"/>
    <property type="project" value="TreeGrafter"/>
</dbReference>
<reference evidence="2 3" key="2">
    <citation type="submission" date="2018-06" db="EMBL/GenBank/DDBJ databases">
        <title>Metagenomic assembly of (sub)arctic Cyanobacteria and their associated microbiome from non-axenic cultures.</title>
        <authorList>
            <person name="Baurain D."/>
        </authorList>
    </citation>
    <scope>NUCLEOTIDE SEQUENCE [LARGE SCALE GENOMIC DNA]</scope>
    <source>
        <strain evidence="2">ULC027bin1</strain>
    </source>
</reference>
<accession>A0A2W4XJS0</accession>
<dbReference type="PANTHER" id="PTHR33202">
    <property type="entry name" value="ZINC UPTAKE REGULATION PROTEIN"/>
    <property type="match status" value="1"/>
</dbReference>
<keyword evidence="1" id="KW-0479">Metal-binding</keyword>
<feature type="non-terminal residue" evidence="2">
    <location>
        <position position="126"/>
    </location>
</feature>
<dbReference type="CDD" id="cd07153">
    <property type="entry name" value="Fur_like"/>
    <property type="match status" value="1"/>
</dbReference>
<dbReference type="SUPFAM" id="SSF46785">
    <property type="entry name" value="Winged helix' DNA-binding domain"/>
    <property type="match status" value="1"/>
</dbReference>
<protein>
    <submittedName>
        <fullName evidence="2">Transcriptional repressor</fullName>
    </submittedName>
</protein>
<dbReference type="InterPro" id="IPR002481">
    <property type="entry name" value="FUR"/>
</dbReference>